<dbReference type="HAMAP" id="MF_01151">
    <property type="entry name" value="GrpE"/>
    <property type="match status" value="1"/>
</dbReference>
<feature type="compositionally biased region" description="Basic and acidic residues" evidence="13">
    <location>
        <begin position="1"/>
        <end position="19"/>
    </location>
</feature>
<protein>
    <recommendedName>
        <fullName evidence="8 10">Protein GrpE</fullName>
    </recommendedName>
    <alternativeName>
        <fullName evidence="9 10">HSP-70 cofactor</fullName>
    </alternativeName>
</protein>
<evidence type="ECO:0000256" key="5">
    <source>
        <dbReference type="ARBA" id="ARBA00023016"/>
    </source>
</evidence>
<dbReference type="InterPro" id="IPR009012">
    <property type="entry name" value="GrpE_head"/>
</dbReference>
<dbReference type="Gene3D" id="2.30.22.10">
    <property type="entry name" value="Head domain of nucleotide exchange factor GrpE"/>
    <property type="match status" value="1"/>
</dbReference>
<keyword evidence="4 10" id="KW-0963">Cytoplasm</keyword>
<dbReference type="GO" id="GO:0051087">
    <property type="term" value="F:protein-folding chaperone binding"/>
    <property type="evidence" value="ECO:0007669"/>
    <property type="project" value="InterPro"/>
</dbReference>
<name>A0A7K3M3Y8_9ACTN</name>
<comment type="caution">
    <text evidence="14">The sequence shown here is derived from an EMBL/GenBank/DDBJ whole genome shotgun (WGS) entry which is preliminary data.</text>
</comment>
<dbReference type="GO" id="GO:0051082">
    <property type="term" value="F:unfolded protein binding"/>
    <property type="evidence" value="ECO:0007669"/>
    <property type="project" value="TreeGrafter"/>
</dbReference>
<dbReference type="InterPro" id="IPR013805">
    <property type="entry name" value="GrpE_CC"/>
</dbReference>
<dbReference type="GO" id="GO:0042803">
    <property type="term" value="F:protein homodimerization activity"/>
    <property type="evidence" value="ECO:0007669"/>
    <property type="project" value="InterPro"/>
</dbReference>
<evidence type="ECO:0000313" key="14">
    <source>
        <dbReference type="EMBL" id="NDL57747.1"/>
    </source>
</evidence>
<accession>A0A7K3M3Y8</accession>
<dbReference type="Proteomes" id="UP000460435">
    <property type="component" value="Unassembled WGS sequence"/>
</dbReference>
<dbReference type="AlphaFoldDB" id="A0A7K3M3Y8"/>
<dbReference type="GO" id="GO:0005737">
    <property type="term" value="C:cytoplasm"/>
    <property type="evidence" value="ECO:0007669"/>
    <property type="project" value="UniProtKB-SubCell"/>
</dbReference>
<evidence type="ECO:0000256" key="11">
    <source>
        <dbReference type="RuleBase" id="RU000639"/>
    </source>
</evidence>
<dbReference type="FunFam" id="2.30.22.10:FF:000001">
    <property type="entry name" value="Protein GrpE"/>
    <property type="match status" value="1"/>
</dbReference>
<evidence type="ECO:0000256" key="8">
    <source>
        <dbReference type="ARBA" id="ARBA00072274"/>
    </source>
</evidence>
<dbReference type="PANTHER" id="PTHR21237:SF23">
    <property type="entry name" value="GRPE PROTEIN HOMOLOG, MITOCHONDRIAL"/>
    <property type="match status" value="1"/>
</dbReference>
<evidence type="ECO:0000256" key="6">
    <source>
        <dbReference type="ARBA" id="ARBA00023186"/>
    </source>
</evidence>
<dbReference type="SUPFAM" id="SSF58014">
    <property type="entry name" value="Coiled-coil domain of nucleotide exchange factor GrpE"/>
    <property type="match status" value="1"/>
</dbReference>
<dbReference type="EMBL" id="WLZY01000003">
    <property type="protein sequence ID" value="NDL57747.1"/>
    <property type="molecule type" value="Genomic_DNA"/>
</dbReference>
<reference evidence="14 15" key="1">
    <citation type="submission" date="2019-11" db="EMBL/GenBank/DDBJ databases">
        <authorList>
            <person name="Li X.-J."/>
            <person name="Feng X.-M."/>
        </authorList>
    </citation>
    <scope>NUCLEOTIDE SEQUENCE [LARGE SCALE GENOMIC DNA]</scope>
    <source>
        <strain evidence="14 15">XMNu-373</strain>
    </source>
</reference>
<dbReference type="GO" id="GO:0000774">
    <property type="term" value="F:adenyl-nucleotide exchange factor activity"/>
    <property type="evidence" value="ECO:0007669"/>
    <property type="project" value="InterPro"/>
</dbReference>
<dbReference type="Gene3D" id="3.90.20.20">
    <property type="match status" value="1"/>
</dbReference>
<evidence type="ECO:0000256" key="3">
    <source>
        <dbReference type="ARBA" id="ARBA00011738"/>
    </source>
</evidence>
<feature type="compositionally biased region" description="Acidic residues" evidence="13">
    <location>
        <begin position="198"/>
        <end position="211"/>
    </location>
</feature>
<evidence type="ECO:0000256" key="12">
    <source>
        <dbReference type="RuleBase" id="RU004478"/>
    </source>
</evidence>
<proteinExistence type="inferred from homology"/>
<keyword evidence="6 10" id="KW-0143">Chaperone</keyword>
<gene>
    <name evidence="10 14" type="primary">grpE</name>
    <name evidence="14" type="ORF">F7O44_11740</name>
</gene>
<dbReference type="PRINTS" id="PR00773">
    <property type="entry name" value="GRPEPROTEIN"/>
</dbReference>
<dbReference type="CDD" id="cd00446">
    <property type="entry name" value="GrpE"/>
    <property type="match status" value="1"/>
</dbReference>
<evidence type="ECO:0000256" key="13">
    <source>
        <dbReference type="SAM" id="MobiDB-lite"/>
    </source>
</evidence>
<dbReference type="SUPFAM" id="SSF51064">
    <property type="entry name" value="Head domain of nucleotide exchange factor GrpE"/>
    <property type="match status" value="1"/>
</dbReference>
<comment type="similarity">
    <text evidence="2 10 12">Belongs to the GrpE family.</text>
</comment>
<evidence type="ECO:0000256" key="10">
    <source>
        <dbReference type="HAMAP-Rule" id="MF_01151"/>
    </source>
</evidence>
<keyword evidence="5 10" id="KW-0346">Stress response</keyword>
<keyword evidence="15" id="KW-1185">Reference proteome</keyword>
<evidence type="ECO:0000256" key="1">
    <source>
        <dbReference type="ARBA" id="ARBA00004496"/>
    </source>
</evidence>
<comment type="subcellular location">
    <subcellularLocation>
        <location evidence="1 10">Cytoplasm</location>
    </subcellularLocation>
</comment>
<comment type="subunit">
    <text evidence="3 10">Homodimer.</text>
</comment>
<evidence type="ECO:0000256" key="4">
    <source>
        <dbReference type="ARBA" id="ARBA00022490"/>
    </source>
</evidence>
<feature type="compositionally biased region" description="Basic and acidic residues" evidence="13">
    <location>
        <begin position="223"/>
        <end position="232"/>
    </location>
</feature>
<feature type="region of interest" description="Disordered" evidence="13">
    <location>
        <begin position="187"/>
        <end position="232"/>
    </location>
</feature>
<evidence type="ECO:0000256" key="9">
    <source>
        <dbReference type="ARBA" id="ARBA00076414"/>
    </source>
</evidence>
<dbReference type="PROSITE" id="PS01071">
    <property type="entry name" value="GRPE"/>
    <property type="match status" value="1"/>
</dbReference>
<organism evidence="14 15">
    <name type="scientific">Phytoactinopolyspora mesophila</name>
    <dbReference type="NCBI Taxonomy" id="2650750"/>
    <lineage>
        <taxon>Bacteria</taxon>
        <taxon>Bacillati</taxon>
        <taxon>Actinomycetota</taxon>
        <taxon>Actinomycetes</taxon>
        <taxon>Jiangellales</taxon>
        <taxon>Jiangellaceae</taxon>
        <taxon>Phytoactinopolyspora</taxon>
    </lineage>
</organism>
<dbReference type="GO" id="GO:0006457">
    <property type="term" value="P:protein folding"/>
    <property type="evidence" value="ECO:0007669"/>
    <property type="project" value="InterPro"/>
</dbReference>
<dbReference type="InterPro" id="IPR000740">
    <property type="entry name" value="GrpE"/>
</dbReference>
<dbReference type="Pfam" id="PF01025">
    <property type="entry name" value="GrpE"/>
    <property type="match status" value="1"/>
</dbReference>
<dbReference type="PANTHER" id="PTHR21237">
    <property type="entry name" value="GRPE PROTEIN"/>
    <property type="match status" value="1"/>
</dbReference>
<evidence type="ECO:0000256" key="7">
    <source>
        <dbReference type="ARBA" id="ARBA00053401"/>
    </source>
</evidence>
<comment type="function">
    <text evidence="7 10 11">Participates actively in the response to hyperosmotic and heat shock by preventing the aggregation of stress-denatured proteins, in association with DnaK and GrpE. It is the nucleotide exchange factor for DnaK and may function as a thermosensor. Unfolded proteins bind initially to DnaJ; upon interaction with the DnaJ-bound protein, DnaK hydrolyzes its bound ATP, resulting in the formation of a stable complex. GrpE releases ADP from DnaK; ATP binding to DnaK triggers the release of the substrate protein, thus completing the reaction cycle. Several rounds of ATP-dependent interactions between DnaJ, DnaK and GrpE are required for fully efficient folding.</text>
</comment>
<evidence type="ECO:0000256" key="2">
    <source>
        <dbReference type="ARBA" id="ARBA00009054"/>
    </source>
</evidence>
<sequence>MVRDRRRIDPETGLRREPDQNPTPVESSDAPLPDEATQPSAASDGESDALAQARAEATERLDDLKRLQAEYQNYRRRVERDRVAVREAAKAEVLGGFLGVLDDVGRAREHGDLTGAFRAVGEALEAAVAKAGLEQFGEVGDEFDPTIHEALMHGYADDVKVTTCTQILQPGYRVGERVIRPARVAVADPTEALVEPEGHDEQDENGAEPDDNGGIAAPESAGDADHPGTGDN</sequence>
<feature type="region of interest" description="Disordered" evidence="13">
    <location>
        <begin position="1"/>
        <end position="57"/>
    </location>
</feature>
<evidence type="ECO:0000313" key="15">
    <source>
        <dbReference type="Proteomes" id="UP000460435"/>
    </source>
</evidence>